<organism evidence="2">
    <name type="scientific">uncultured Rubrobacteraceae bacterium</name>
    <dbReference type="NCBI Taxonomy" id="349277"/>
    <lineage>
        <taxon>Bacteria</taxon>
        <taxon>Bacillati</taxon>
        <taxon>Actinomycetota</taxon>
        <taxon>Rubrobacteria</taxon>
        <taxon>Rubrobacterales</taxon>
        <taxon>Rubrobacteraceae</taxon>
        <taxon>environmental samples</taxon>
    </lineage>
</organism>
<feature type="non-terminal residue" evidence="2">
    <location>
        <position position="84"/>
    </location>
</feature>
<evidence type="ECO:0000256" key="1">
    <source>
        <dbReference type="SAM" id="MobiDB-lite"/>
    </source>
</evidence>
<accession>A0A6J4S577</accession>
<dbReference type="EMBL" id="CADCVM010000160">
    <property type="protein sequence ID" value="CAA9483095.1"/>
    <property type="molecule type" value="Genomic_DNA"/>
</dbReference>
<feature type="non-terminal residue" evidence="2">
    <location>
        <position position="1"/>
    </location>
</feature>
<reference evidence="2" key="1">
    <citation type="submission" date="2020-02" db="EMBL/GenBank/DDBJ databases">
        <authorList>
            <person name="Meier V. D."/>
        </authorList>
    </citation>
    <scope>NUCLEOTIDE SEQUENCE</scope>
    <source>
        <strain evidence="2">AVDCRST_MAG05</strain>
    </source>
</reference>
<gene>
    <name evidence="2" type="ORF">AVDCRST_MAG05-1411</name>
</gene>
<feature type="compositionally biased region" description="Basic residues" evidence="1">
    <location>
        <begin position="47"/>
        <end position="66"/>
    </location>
</feature>
<sequence length="84" mass="9504">VRRNQRPLPRPGPRSARGAWRHGPGRREERPRVRHLPGARGALGGPRGRRPRGRGSPGRHRRRPAHRRDGLFQRGRAAVSGRPL</sequence>
<name>A0A6J4S577_9ACTN</name>
<proteinExistence type="predicted"/>
<feature type="region of interest" description="Disordered" evidence="1">
    <location>
        <begin position="1"/>
        <end position="84"/>
    </location>
</feature>
<protein>
    <submittedName>
        <fullName evidence="2">Uncharacterized protein</fullName>
    </submittedName>
</protein>
<dbReference type="AlphaFoldDB" id="A0A6J4S577"/>
<evidence type="ECO:0000313" key="2">
    <source>
        <dbReference type="EMBL" id="CAA9483095.1"/>
    </source>
</evidence>